<accession>A0ABR1FPD7</accession>
<dbReference type="InterPro" id="IPR051359">
    <property type="entry name" value="CaCA_antiporter"/>
</dbReference>
<dbReference type="Gene3D" id="1.20.1420.30">
    <property type="entry name" value="NCX, central ion-binding region"/>
    <property type="match status" value="1"/>
</dbReference>
<keyword evidence="2" id="KW-1133">Transmembrane helix</keyword>
<sequence length="139" mass="14712">MGNSVGDLVADTATATHLSPQMAVASCFGSPLLNDILGRRRRDDGLRGEARRARVAAERAGPRRLRGLLLASLLSSLAAFPALGFFAEEKSAARRYPYALFGLYGAFALVSCLVELDVVIPQDRICALGNGGSCLRTSS</sequence>
<keyword evidence="2" id="KW-0472">Membrane</keyword>
<feature type="transmembrane region" description="Helical" evidence="2">
    <location>
        <begin position="68"/>
        <end position="86"/>
    </location>
</feature>
<feature type="transmembrane region" description="Helical" evidence="2">
    <location>
        <begin position="98"/>
        <end position="120"/>
    </location>
</feature>
<dbReference type="InterPro" id="IPR044880">
    <property type="entry name" value="NCX_ion-bd_dom_sf"/>
</dbReference>
<keyword evidence="1" id="KW-0813">Transport</keyword>
<reference evidence="3 4" key="1">
    <citation type="submission" date="2024-03" db="EMBL/GenBank/DDBJ databases">
        <title>Aureococcus anophagefferens CCMP1851 and Kratosvirus quantuckense: Draft genome of a second virus-susceptible host strain in the model system.</title>
        <authorList>
            <person name="Chase E."/>
            <person name="Truchon A.R."/>
            <person name="Schepens W."/>
            <person name="Wilhelm S.W."/>
        </authorList>
    </citation>
    <scope>NUCLEOTIDE SEQUENCE [LARGE SCALE GENOMIC DNA]</scope>
    <source>
        <strain evidence="3 4">CCMP1851</strain>
    </source>
</reference>
<keyword evidence="2" id="KW-0812">Transmembrane</keyword>
<evidence type="ECO:0000313" key="4">
    <source>
        <dbReference type="Proteomes" id="UP001363151"/>
    </source>
</evidence>
<keyword evidence="4" id="KW-1185">Reference proteome</keyword>
<evidence type="ECO:0000256" key="1">
    <source>
        <dbReference type="ARBA" id="ARBA00022448"/>
    </source>
</evidence>
<protein>
    <submittedName>
        <fullName evidence="3">Calcium:sodium antiporter</fullName>
    </submittedName>
</protein>
<evidence type="ECO:0000313" key="3">
    <source>
        <dbReference type="EMBL" id="KAK7234986.1"/>
    </source>
</evidence>
<evidence type="ECO:0000256" key="2">
    <source>
        <dbReference type="SAM" id="Phobius"/>
    </source>
</evidence>
<gene>
    <name evidence="3" type="ORF">SO694_00141019</name>
</gene>
<organism evidence="3 4">
    <name type="scientific">Aureococcus anophagefferens</name>
    <name type="common">Harmful bloom alga</name>
    <dbReference type="NCBI Taxonomy" id="44056"/>
    <lineage>
        <taxon>Eukaryota</taxon>
        <taxon>Sar</taxon>
        <taxon>Stramenopiles</taxon>
        <taxon>Ochrophyta</taxon>
        <taxon>Pelagophyceae</taxon>
        <taxon>Pelagomonadales</taxon>
        <taxon>Pelagomonadaceae</taxon>
        <taxon>Aureococcus</taxon>
    </lineage>
</organism>
<dbReference type="EMBL" id="JBBJCI010000299">
    <property type="protein sequence ID" value="KAK7234986.1"/>
    <property type="molecule type" value="Genomic_DNA"/>
</dbReference>
<proteinExistence type="predicted"/>
<dbReference type="PANTHER" id="PTHR12266:SF0">
    <property type="entry name" value="MITOCHONDRIAL SODIUM_CALCIUM EXCHANGER PROTEIN"/>
    <property type="match status" value="1"/>
</dbReference>
<comment type="caution">
    <text evidence="3">The sequence shown here is derived from an EMBL/GenBank/DDBJ whole genome shotgun (WGS) entry which is preliminary data.</text>
</comment>
<name>A0ABR1FPD7_AURAN</name>
<dbReference type="Proteomes" id="UP001363151">
    <property type="component" value="Unassembled WGS sequence"/>
</dbReference>
<dbReference type="PANTHER" id="PTHR12266">
    <property type="entry name" value="NA+/CA2+ K+ INDEPENDENT EXCHANGER"/>
    <property type="match status" value="1"/>
</dbReference>